<dbReference type="GeneTree" id="ENSGT00980000198939"/>
<evidence type="ECO:0000313" key="2">
    <source>
        <dbReference type="Ensembl" id="ENSPNAP00000058784.1"/>
    </source>
</evidence>
<dbReference type="PANTHER" id="PTHR45784:SF3">
    <property type="entry name" value="C-TYPE LECTIN DOMAIN FAMILY 4 MEMBER K-LIKE-RELATED"/>
    <property type="match status" value="1"/>
</dbReference>
<evidence type="ECO:0000313" key="3">
    <source>
        <dbReference type="Proteomes" id="UP001501920"/>
    </source>
</evidence>
<dbReference type="AlphaFoldDB" id="A0AAR2K8G8"/>
<dbReference type="Gene3D" id="3.10.100.10">
    <property type="entry name" value="Mannose-Binding Protein A, subunit A"/>
    <property type="match status" value="1"/>
</dbReference>
<reference evidence="2 3" key="1">
    <citation type="submission" date="2020-10" db="EMBL/GenBank/DDBJ databases">
        <title>Pygocentrus nattereri (red-bellied piranha) genome, fPygNat1, primary haplotype.</title>
        <authorList>
            <person name="Myers G."/>
            <person name="Meyer A."/>
            <person name="Karagic N."/>
            <person name="Pippel M."/>
            <person name="Winkler S."/>
            <person name="Tracey A."/>
            <person name="Wood J."/>
            <person name="Formenti G."/>
            <person name="Howe K."/>
            <person name="Fedrigo O."/>
            <person name="Jarvis E.D."/>
        </authorList>
    </citation>
    <scope>NUCLEOTIDE SEQUENCE [LARGE SCALE GENOMIC DNA]</scope>
</reference>
<dbReference type="InterPro" id="IPR016187">
    <property type="entry name" value="CTDL_fold"/>
</dbReference>
<gene>
    <name evidence="2" type="primary">EFNA2</name>
</gene>
<feature type="domain" description="C-type lectin" evidence="1">
    <location>
        <begin position="27"/>
        <end position="121"/>
    </location>
</feature>
<dbReference type="PROSITE" id="PS50041">
    <property type="entry name" value="C_TYPE_LECTIN_2"/>
    <property type="match status" value="1"/>
</dbReference>
<dbReference type="Ensembl" id="ENSPNAT00000055949.1">
    <property type="protein sequence ID" value="ENSPNAP00000058784.1"/>
    <property type="gene ID" value="ENSPNAG00000032020.1"/>
</dbReference>
<dbReference type="Pfam" id="PF00059">
    <property type="entry name" value="Lectin_C"/>
    <property type="match status" value="1"/>
</dbReference>
<evidence type="ECO:0000259" key="1">
    <source>
        <dbReference type="PROSITE" id="PS50041"/>
    </source>
</evidence>
<name>A0AAR2K8G8_PYGNA</name>
<dbReference type="SMART" id="SM00034">
    <property type="entry name" value="CLECT"/>
    <property type="match status" value="1"/>
</dbReference>
<dbReference type="SUPFAM" id="SSF56436">
    <property type="entry name" value="C-type lectin-like"/>
    <property type="match status" value="1"/>
</dbReference>
<organism evidence="2 3">
    <name type="scientific">Pygocentrus nattereri</name>
    <name type="common">Red-bellied piranha</name>
    <dbReference type="NCBI Taxonomy" id="42514"/>
    <lineage>
        <taxon>Eukaryota</taxon>
        <taxon>Metazoa</taxon>
        <taxon>Chordata</taxon>
        <taxon>Craniata</taxon>
        <taxon>Vertebrata</taxon>
        <taxon>Euteleostomi</taxon>
        <taxon>Actinopterygii</taxon>
        <taxon>Neopterygii</taxon>
        <taxon>Teleostei</taxon>
        <taxon>Ostariophysi</taxon>
        <taxon>Characiformes</taxon>
        <taxon>Characoidei</taxon>
        <taxon>Pygocentrus</taxon>
    </lineage>
</organism>
<dbReference type="Proteomes" id="UP001501920">
    <property type="component" value="Chromosome 19"/>
</dbReference>
<keyword evidence="3" id="KW-1185">Reference proteome</keyword>
<protein>
    <recommendedName>
        <fullName evidence="1">C-type lectin domain-containing protein</fullName>
    </recommendedName>
</protein>
<accession>A0AAR2K8G8</accession>
<reference evidence="2" key="2">
    <citation type="submission" date="2025-08" db="UniProtKB">
        <authorList>
            <consortium name="Ensembl"/>
        </authorList>
    </citation>
    <scope>IDENTIFICATION</scope>
</reference>
<reference evidence="2" key="3">
    <citation type="submission" date="2025-09" db="UniProtKB">
        <authorList>
            <consortium name="Ensembl"/>
        </authorList>
    </citation>
    <scope>IDENTIFICATION</scope>
</reference>
<dbReference type="InterPro" id="IPR001304">
    <property type="entry name" value="C-type_lectin-like"/>
</dbReference>
<dbReference type="InterPro" id="IPR016186">
    <property type="entry name" value="C-type_lectin-like/link_sf"/>
</dbReference>
<sequence length="140" mass="16490">MNWKSTEPNNGDIDGLCVAKYEFDGWIDADCTSLWDWRNAQDYCRQYYTDLATIHNEEEHQNISHLLGHVQYAWIGLFFDNWKWSDRRSTSFRYWMAGQPYSPKGNANCTVAKLVFPLFWRFKCYANIAKGVVVLVEDTN</sequence>
<proteinExistence type="predicted"/>
<dbReference type="PANTHER" id="PTHR45784">
    <property type="entry name" value="C-TYPE LECTIN DOMAIN FAMILY 20 MEMBER A-RELATED"/>
    <property type="match status" value="1"/>
</dbReference>